<dbReference type="InterPro" id="IPR016163">
    <property type="entry name" value="Ald_DH_C"/>
</dbReference>
<organism evidence="5">
    <name type="scientific">Pseudoalteromonas prydzensis</name>
    <dbReference type="NCBI Taxonomy" id="182141"/>
    <lineage>
        <taxon>Bacteria</taxon>
        <taxon>Pseudomonadati</taxon>
        <taxon>Pseudomonadota</taxon>
        <taxon>Gammaproteobacteria</taxon>
        <taxon>Alteromonadales</taxon>
        <taxon>Pseudoalteromonadaceae</taxon>
        <taxon>Pseudoalteromonas</taxon>
    </lineage>
</organism>
<keyword evidence="3" id="KW-0560">Oxidoreductase</keyword>
<protein>
    <submittedName>
        <fullName evidence="5">NAD-dependent succinate-semialdehyde dehydrogenase</fullName>
    </submittedName>
</protein>
<comment type="caution">
    <text evidence="5">The sequence shown here is derived from an EMBL/GenBank/DDBJ whole genome shotgun (WGS) entry which is preliminary data.</text>
</comment>
<accession>A0A7V1CVF0</accession>
<dbReference type="Gene3D" id="3.40.309.10">
    <property type="entry name" value="Aldehyde Dehydrogenase, Chain A, domain 2"/>
    <property type="match status" value="1"/>
</dbReference>
<evidence type="ECO:0000256" key="3">
    <source>
        <dbReference type="ARBA" id="ARBA00023002"/>
    </source>
</evidence>
<name>A0A7V1CVF0_9GAMM</name>
<gene>
    <name evidence="5" type="ORF">ENH88_01075</name>
</gene>
<evidence type="ECO:0000259" key="4">
    <source>
        <dbReference type="Pfam" id="PF00171"/>
    </source>
</evidence>
<dbReference type="GO" id="GO:0004030">
    <property type="term" value="F:aldehyde dehydrogenase [NAD(P)+] activity"/>
    <property type="evidence" value="ECO:0007669"/>
    <property type="project" value="InterPro"/>
</dbReference>
<dbReference type="RefSeq" id="WP_304178560.1">
    <property type="nucleotide sequence ID" value="NZ_DRGM01000012.1"/>
</dbReference>
<comment type="similarity">
    <text evidence="1">Belongs to the aldehyde dehydrogenase family.</text>
</comment>
<dbReference type="GO" id="GO:0004777">
    <property type="term" value="F:succinate-semialdehyde dehydrogenase (NAD+) activity"/>
    <property type="evidence" value="ECO:0007669"/>
    <property type="project" value="TreeGrafter"/>
</dbReference>
<evidence type="ECO:0000256" key="2">
    <source>
        <dbReference type="ARBA" id="ARBA00022857"/>
    </source>
</evidence>
<sequence>MTNTVTTINPSTEQPIAEYTLLTLAQAKTEVDKCQQAYLDWRHISLTDRAKYLNQLAYLFEQHKKSLATLMTNEMGKLYQQGLQEVKLCAAICHYTAEHGQAQLTDEERPMENGHAIISYQPTGVLLGIQPWNFPLYQVVRYAVTNIMAGNTTVLKHASNVFGMAEKIEALFIEAGFPSHVFKNLLIDGKTASELISHNAIRGVTFTGSDDTGKKVAEQAAKQVKKTVLELGSNDAYLVLDDADLALAIKTCVQGRMVNNGQTCVAAKRFVVVAALYDEFKKGIVEQFNALRIGDPMDENTDLGPMAREDLRDKIHKQVMQSVEAGASIVTGGEIPKQTGFYYPATLLENLSSGMPAYDDELFGPVASLIKAKDNEDAMRIANDSRYGLGGGIFSKDEKKAIELAKKHFDTGMVNINGYGLAQPNLPFGGVKDSGYGREHGGFGIREFVNIKTIMVNR</sequence>
<reference evidence="5" key="1">
    <citation type="journal article" date="2020" name="mSystems">
        <title>Genome- and Community-Level Interaction Insights into Carbon Utilization and Element Cycling Functions of Hydrothermarchaeota in Hydrothermal Sediment.</title>
        <authorList>
            <person name="Zhou Z."/>
            <person name="Liu Y."/>
            <person name="Xu W."/>
            <person name="Pan J."/>
            <person name="Luo Z.H."/>
            <person name="Li M."/>
        </authorList>
    </citation>
    <scope>NUCLEOTIDE SEQUENCE [LARGE SCALE GENOMIC DNA]</scope>
    <source>
        <strain evidence="5">HyVt-346</strain>
    </source>
</reference>
<feature type="domain" description="Aldehyde dehydrogenase" evidence="4">
    <location>
        <begin position="3"/>
        <end position="454"/>
    </location>
</feature>
<dbReference type="AlphaFoldDB" id="A0A7V1CVF0"/>
<dbReference type="CDD" id="cd07100">
    <property type="entry name" value="ALDH_SSADH1_GabD1"/>
    <property type="match status" value="1"/>
</dbReference>
<keyword evidence="2" id="KW-0521">NADP</keyword>
<dbReference type="InterPro" id="IPR044148">
    <property type="entry name" value="ALDH_GabD1-like"/>
</dbReference>
<dbReference type="PANTHER" id="PTHR43217">
    <property type="entry name" value="SUCCINATE SEMIALDEHYDE DEHYDROGENASE [NAD(P)+] SAD"/>
    <property type="match status" value="1"/>
</dbReference>
<dbReference type="Pfam" id="PF00171">
    <property type="entry name" value="Aldedh"/>
    <property type="match status" value="1"/>
</dbReference>
<dbReference type="EMBL" id="DRGM01000012">
    <property type="protein sequence ID" value="HEA15048.1"/>
    <property type="molecule type" value="Genomic_DNA"/>
</dbReference>
<evidence type="ECO:0000256" key="1">
    <source>
        <dbReference type="ARBA" id="ARBA00009986"/>
    </source>
</evidence>
<dbReference type="InterPro" id="IPR015590">
    <property type="entry name" value="Aldehyde_DH_dom"/>
</dbReference>
<dbReference type="InterPro" id="IPR047110">
    <property type="entry name" value="GABD/Sad-like"/>
</dbReference>
<dbReference type="PANTHER" id="PTHR43217:SF1">
    <property type="entry name" value="SUCCINATE SEMIALDEHYDE DEHYDROGENASE [NAD(P)+] SAD"/>
    <property type="match status" value="1"/>
</dbReference>
<proteinExistence type="inferred from homology"/>
<dbReference type="Gene3D" id="3.40.605.10">
    <property type="entry name" value="Aldehyde Dehydrogenase, Chain A, domain 1"/>
    <property type="match status" value="1"/>
</dbReference>
<dbReference type="FunFam" id="3.40.605.10:FF:000012">
    <property type="entry name" value="NAD-dependent succinate-semialdehyde dehydrogenase"/>
    <property type="match status" value="1"/>
</dbReference>
<dbReference type="InterPro" id="IPR016162">
    <property type="entry name" value="Ald_DH_N"/>
</dbReference>
<dbReference type="Proteomes" id="UP000886188">
    <property type="component" value="Unassembled WGS sequence"/>
</dbReference>
<dbReference type="SUPFAM" id="SSF53720">
    <property type="entry name" value="ALDH-like"/>
    <property type="match status" value="1"/>
</dbReference>
<evidence type="ECO:0000313" key="5">
    <source>
        <dbReference type="EMBL" id="HEA15048.1"/>
    </source>
</evidence>
<dbReference type="InterPro" id="IPR016161">
    <property type="entry name" value="Ald_DH/histidinol_DH"/>
</dbReference>